<feature type="region of interest" description="Disordered" evidence="1">
    <location>
        <begin position="1"/>
        <end position="22"/>
    </location>
</feature>
<protein>
    <submittedName>
        <fullName evidence="2">Predicted protein</fullName>
    </submittedName>
</protein>
<feature type="region of interest" description="Disordered" evidence="1">
    <location>
        <begin position="35"/>
        <end position="81"/>
    </location>
</feature>
<sequence>MVKRWQRRGGRQAAAAAVDGGENIIEHGERERAKLSVEGARGTNIQISRSADIKTRRRDEGRKEKECPKKSSRMDRERIRTTEERSFTREFAVEAGSPKLRLFPKHEKLEVKTDWIRRERSKAAKRRQSPTPASHSYTGVGKRWLLSRLGNIAWEKRNRLLCFKF</sequence>
<organism evidence="3">
    <name type="scientific">Arabidopsis lyrata subsp. lyrata</name>
    <name type="common">Lyre-leaved rock-cress</name>
    <dbReference type="NCBI Taxonomy" id="81972"/>
    <lineage>
        <taxon>Eukaryota</taxon>
        <taxon>Viridiplantae</taxon>
        <taxon>Streptophyta</taxon>
        <taxon>Embryophyta</taxon>
        <taxon>Tracheophyta</taxon>
        <taxon>Spermatophyta</taxon>
        <taxon>Magnoliopsida</taxon>
        <taxon>eudicotyledons</taxon>
        <taxon>Gunneridae</taxon>
        <taxon>Pentapetalae</taxon>
        <taxon>rosids</taxon>
        <taxon>malvids</taxon>
        <taxon>Brassicales</taxon>
        <taxon>Brassicaceae</taxon>
        <taxon>Camelineae</taxon>
        <taxon>Arabidopsis</taxon>
    </lineage>
</organism>
<dbReference type="EMBL" id="GL348713">
    <property type="protein sequence ID" value="EFH69593.1"/>
    <property type="molecule type" value="Genomic_DNA"/>
</dbReference>
<name>D7KPH8_ARALL</name>
<dbReference type="HOGENOM" id="CLU_1613060_0_0_1"/>
<dbReference type="Proteomes" id="UP000008694">
    <property type="component" value="Unassembled WGS sequence"/>
</dbReference>
<feature type="compositionally biased region" description="Basic and acidic residues" evidence="1">
    <location>
        <begin position="51"/>
        <end position="81"/>
    </location>
</feature>
<evidence type="ECO:0000256" key="1">
    <source>
        <dbReference type="SAM" id="MobiDB-lite"/>
    </source>
</evidence>
<keyword evidence="3" id="KW-1185">Reference proteome</keyword>
<feature type="compositionally biased region" description="Basic residues" evidence="1">
    <location>
        <begin position="1"/>
        <end position="10"/>
    </location>
</feature>
<evidence type="ECO:0000313" key="2">
    <source>
        <dbReference type="EMBL" id="EFH69593.1"/>
    </source>
</evidence>
<accession>D7KPH8</accession>
<gene>
    <name evidence="2" type="ORF">ARALYDRAFT_680218</name>
</gene>
<dbReference type="AlphaFoldDB" id="D7KPH8"/>
<proteinExistence type="predicted"/>
<dbReference type="Gramene" id="Al_scaffold_0001_2541">
    <property type="protein sequence ID" value="Al_scaffold_0001_2541"/>
    <property type="gene ID" value="Al_scaffold_0001_2541"/>
</dbReference>
<reference evidence="3" key="1">
    <citation type="journal article" date="2011" name="Nat. Genet.">
        <title>The Arabidopsis lyrata genome sequence and the basis of rapid genome size change.</title>
        <authorList>
            <person name="Hu T.T."/>
            <person name="Pattyn P."/>
            <person name="Bakker E.G."/>
            <person name="Cao J."/>
            <person name="Cheng J.-F."/>
            <person name="Clark R.M."/>
            <person name="Fahlgren N."/>
            <person name="Fawcett J.A."/>
            <person name="Grimwood J."/>
            <person name="Gundlach H."/>
            <person name="Haberer G."/>
            <person name="Hollister J.D."/>
            <person name="Ossowski S."/>
            <person name="Ottilar R.P."/>
            <person name="Salamov A.A."/>
            <person name="Schneeberger K."/>
            <person name="Spannagl M."/>
            <person name="Wang X."/>
            <person name="Yang L."/>
            <person name="Nasrallah M.E."/>
            <person name="Bergelson J."/>
            <person name="Carrington J.C."/>
            <person name="Gaut B.S."/>
            <person name="Schmutz J."/>
            <person name="Mayer K.F.X."/>
            <person name="Van de Peer Y."/>
            <person name="Grigoriev I.V."/>
            <person name="Nordborg M."/>
            <person name="Weigel D."/>
            <person name="Guo Y.-L."/>
        </authorList>
    </citation>
    <scope>NUCLEOTIDE SEQUENCE [LARGE SCALE GENOMIC DNA]</scope>
    <source>
        <strain evidence="3">cv. MN47</strain>
    </source>
</reference>
<evidence type="ECO:0000313" key="3">
    <source>
        <dbReference type="Proteomes" id="UP000008694"/>
    </source>
</evidence>